<evidence type="ECO:0000313" key="14">
    <source>
        <dbReference type="Proteomes" id="UP000281553"/>
    </source>
</evidence>
<keyword evidence="6" id="KW-0812">Transmembrane</keyword>
<evidence type="ECO:0000256" key="9">
    <source>
        <dbReference type="ARBA" id="ARBA00023136"/>
    </source>
</evidence>
<gene>
    <name evidence="13" type="ORF">DILT_LOCUS3414</name>
</gene>
<dbReference type="SUPFAM" id="SSF53448">
    <property type="entry name" value="Nucleotide-diphospho-sugar transferases"/>
    <property type="match status" value="1"/>
</dbReference>
<keyword evidence="7" id="KW-0735">Signal-anchor</keyword>
<keyword evidence="10" id="KW-0325">Glycoprotein</keyword>
<dbReference type="Gene3D" id="3.90.550.10">
    <property type="entry name" value="Spore Coat Polysaccharide Biosynthesis Protein SpsA, Chain A"/>
    <property type="match status" value="1"/>
</dbReference>
<dbReference type="Pfam" id="PF13733">
    <property type="entry name" value="Glyco_transf_7N"/>
    <property type="match status" value="1"/>
</dbReference>
<dbReference type="UniPathway" id="UPA00378"/>
<dbReference type="OrthoDB" id="10016069at2759"/>
<evidence type="ECO:0008006" key="15">
    <source>
        <dbReference type="Google" id="ProtNLM"/>
    </source>
</evidence>
<sequence>MTFVPFEQLAAKYGMPSEQGTWAGKFKSTDIQYTLEHLGGEGKHSAQAVWTPVGCYQREVTAIVIPYRNRFYDLSVFINHLTPILRHQRRRYTIFLIEQVKPETFNRAALFNIGYKEALKTASYSCFIFHDVDLLPEDDRMIYGCEDHPLHMTALVDKFGYQMFYEDIFGGGVAMTRTQFQKALGYPNTYFGWGAEDDDMSARLNFSKQKLMRRNFTFSRYKMIMHKRDTGNEENPKKYGTSSIILCFTKITLHIAEDMIKVDM</sequence>
<keyword evidence="14" id="KW-1185">Reference proteome</keyword>
<dbReference type="PANTHER" id="PTHR19300:SF57">
    <property type="entry name" value="BETA-1,4-N-ACETYLGALACTOSAMINYLTRANSFERASE"/>
    <property type="match status" value="1"/>
</dbReference>
<evidence type="ECO:0000256" key="3">
    <source>
        <dbReference type="ARBA" id="ARBA00005735"/>
    </source>
</evidence>
<keyword evidence="5" id="KW-0808">Transferase</keyword>
<dbReference type="InterPro" id="IPR003859">
    <property type="entry name" value="Galactosyl_T"/>
</dbReference>
<protein>
    <recommendedName>
        <fullName evidence="15">Galactosyltransferase N-terminal domain-containing protein</fullName>
    </recommendedName>
</protein>
<dbReference type="InterPro" id="IPR027791">
    <property type="entry name" value="Galactosyl_T_C"/>
</dbReference>
<evidence type="ECO:0000256" key="1">
    <source>
        <dbReference type="ARBA" id="ARBA00004606"/>
    </source>
</evidence>
<name>A0A3P6TIT3_DIBLA</name>
<dbReference type="InterPro" id="IPR027995">
    <property type="entry name" value="Galactosyl_T_N"/>
</dbReference>
<dbReference type="GO" id="GO:0005975">
    <property type="term" value="P:carbohydrate metabolic process"/>
    <property type="evidence" value="ECO:0007669"/>
    <property type="project" value="InterPro"/>
</dbReference>
<feature type="domain" description="Galactosyltransferase N-terminal" evidence="12">
    <location>
        <begin position="45"/>
        <end position="146"/>
    </location>
</feature>
<dbReference type="AlphaFoldDB" id="A0A3P6TIT3"/>
<evidence type="ECO:0000256" key="8">
    <source>
        <dbReference type="ARBA" id="ARBA00022989"/>
    </source>
</evidence>
<feature type="domain" description="Galactosyltransferase C-terminal" evidence="11">
    <location>
        <begin position="151"/>
        <end position="227"/>
    </location>
</feature>
<comment type="pathway">
    <text evidence="2">Protein modification; protein glycosylation.</text>
</comment>
<dbReference type="Pfam" id="PF02709">
    <property type="entry name" value="Glyco_transf_7C"/>
    <property type="match status" value="1"/>
</dbReference>
<evidence type="ECO:0000256" key="4">
    <source>
        <dbReference type="ARBA" id="ARBA00022676"/>
    </source>
</evidence>
<dbReference type="PRINTS" id="PR02050">
    <property type="entry name" value="B14GALTRFASE"/>
</dbReference>
<keyword evidence="9" id="KW-0472">Membrane</keyword>
<evidence type="ECO:0000259" key="12">
    <source>
        <dbReference type="Pfam" id="PF13733"/>
    </source>
</evidence>
<evidence type="ECO:0000256" key="7">
    <source>
        <dbReference type="ARBA" id="ARBA00022968"/>
    </source>
</evidence>
<evidence type="ECO:0000256" key="2">
    <source>
        <dbReference type="ARBA" id="ARBA00004922"/>
    </source>
</evidence>
<evidence type="ECO:0000256" key="10">
    <source>
        <dbReference type="ARBA" id="ARBA00023180"/>
    </source>
</evidence>
<dbReference type="EMBL" id="UYRU01043624">
    <property type="protein sequence ID" value="VDK83083.1"/>
    <property type="molecule type" value="Genomic_DNA"/>
</dbReference>
<dbReference type="Proteomes" id="UP000281553">
    <property type="component" value="Unassembled WGS sequence"/>
</dbReference>
<dbReference type="GO" id="GO:0008378">
    <property type="term" value="F:galactosyltransferase activity"/>
    <property type="evidence" value="ECO:0007669"/>
    <property type="project" value="TreeGrafter"/>
</dbReference>
<dbReference type="GO" id="GO:0016020">
    <property type="term" value="C:membrane"/>
    <property type="evidence" value="ECO:0007669"/>
    <property type="project" value="UniProtKB-SubCell"/>
</dbReference>
<dbReference type="InterPro" id="IPR029044">
    <property type="entry name" value="Nucleotide-diphossugar_trans"/>
</dbReference>
<evidence type="ECO:0000259" key="11">
    <source>
        <dbReference type="Pfam" id="PF02709"/>
    </source>
</evidence>
<keyword evidence="4" id="KW-0328">Glycosyltransferase</keyword>
<evidence type="ECO:0000313" key="13">
    <source>
        <dbReference type="EMBL" id="VDK83083.1"/>
    </source>
</evidence>
<dbReference type="PANTHER" id="PTHR19300">
    <property type="entry name" value="BETA-1,4-GALACTOSYLTRANSFERASE"/>
    <property type="match status" value="1"/>
</dbReference>
<organism evidence="13 14">
    <name type="scientific">Dibothriocephalus latus</name>
    <name type="common">Fish tapeworm</name>
    <name type="synonym">Diphyllobothrium latum</name>
    <dbReference type="NCBI Taxonomy" id="60516"/>
    <lineage>
        <taxon>Eukaryota</taxon>
        <taxon>Metazoa</taxon>
        <taxon>Spiralia</taxon>
        <taxon>Lophotrochozoa</taxon>
        <taxon>Platyhelminthes</taxon>
        <taxon>Cestoda</taxon>
        <taxon>Eucestoda</taxon>
        <taxon>Diphyllobothriidea</taxon>
        <taxon>Diphyllobothriidae</taxon>
        <taxon>Dibothriocephalus</taxon>
    </lineage>
</organism>
<evidence type="ECO:0000256" key="5">
    <source>
        <dbReference type="ARBA" id="ARBA00022679"/>
    </source>
</evidence>
<keyword evidence="8" id="KW-1133">Transmembrane helix</keyword>
<proteinExistence type="inferred from homology"/>
<evidence type="ECO:0000256" key="6">
    <source>
        <dbReference type="ARBA" id="ARBA00022692"/>
    </source>
</evidence>
<dbReference type="GO" id="GO:0005794">
    <property type="term" value="C:Golgi apparatus"/>
    <property type="evidence" value="ECO:0007669"/>
    <property type="project" value="TreeGrafter"/>
</dbReference>
<accession>A0A3P6TIT3</accession>
<comment type="subcellular location">
    <subcellularLocation>
        <location evidence="1">Membrane</location>
        <topology evidence="1">Single-pass type II membrane protein</topology>
    </subcellularLocation>
</comment>
<reference evidence="13 14" key="1">
    <citation type="submission" date="2018-11" db="EMBL/GenBank/DDBJ databases">
        <authorList>
            <consortium name="Pathogen Informatics"/>
        </authorList>
    </citation>
    <scope>NUCLEOTIDE SEQUENCE [LARGE SCALE GENOMIC DNA]</scope>
</reference>
<comment type="similarity">
    <text evidence="3">Belongs to the glycosyltransferase 7 family.</text>
</comment>